<feature type="disulfide bond" evidence="3">
    <location>
        <begin position="168"/>
        <end position="182"/>
    </location>
</feature>
<accession>A0A0L0NNN1</accession>
<dbReference type="STRING" id="1163406.A0A0L0NNN1"/>
<dbReference type="EMBL" id="LFRF01000001">
    <property type="protein sequence ID" value="KND95300.1"/>
    <property type="molecule type" value="Genomic_DNA"/>
</dbReference>
<evidence type="ECO:0000259" key="5">
    <source>
        <dbReference type="PROSITE" id="PS51782"/>
    </source>
</evidence>
<keyword evidence="7" id="KW-1185">Reference proteome</keyword>
<dbReference type="Gene3D" id="3.10.350.10">
    <property type="entry name" value="LysM domain"/>
    <property type="match status" value="1"/>
</dbReference>
<dbReference type="InterPro" id="IPR001002">
    <property type="entry name" value="Chitin-bd_1"/>
</dbReference>
<evidence type="ECO:0000256" key="2">
    <source>
        <dbReference type="ARBA" id="ARBA00044955"/>
    </source>
</evidence>
<dbReference type="AlphaFoldDB" id="A0A0L0NNN1"/>
<evidence type="ECO:0000259" key="4">
    <source>
        <dbReference type="PROSITE" id="PS50941"/>
    </source>
</evidence>
<evidence type="ECO:0008006" key="8">
    <source>
        <dbReference type="Google" id="ProtNLM"/>
    </source>
</evidence>
<reference evidence="6 7" key="1">
    <citation type="journal article" date="2015" name="BMC Genomics">
        <title>The genome of the truffle-parasite Tolypocladium ophioglossoides and the evolution of antifungal peptaibiotics.</title>
        <authorList>
            <person name="Quandt C.A."/>
            <person name="Bushley K.E."/>
            <person name="Spatafora J.W."/>
        </authorList>
    </citation>
    <scope>NUCLEOTIDE SEQUENCE [LARGE SCALE GENOMIC DNA]</scope>
    <source>
        <strain evidence="6 7">CBS 100239</strain>
    </source>
</reference>
<dbReference type="Gene3D" id="3.30.60.10">
    <property type="entry name" value="Endochitinase-like"/>
    <property type="match status" value="1"/>
</dbReference>
<keyword evidence="1 3" id="KW-0147">Chitin-binding</keyword>
<dbReference type="PROSITE" id="PS51782">
    <property type="entry name" value="LYSM"/>
    <property type="match status" value="1"/>
</dbReference>
<keyword evidence="3" id="KW-1015">Disulfide bond</keyword>
<dbReference type="InterPro" id="IPR036861">
    <property type="entry name" value="Endochitinase-like_sf"/>
</dbReference>
<sequence length="247" mass="26052">MIAQALPNIGDVVCRYKAKAPPAVNYYTCTELAMRYANTVENFFTLNPSVKRDCSNITPNAEYCVKGCTKHASSHQGPSILTTACPDVQYPVSTDGFCGPKHGNESCSGTDFQCCNSETWSCGDKEEDCAPGTCWEGACTGFPSEYSMDGKCGPAADGLLCGGKWGDCCNSQGMCGAGDDFCSFERCYSGNCTIPPPRNTKLPWQTGTTPDGTCGGANGYTCDVVFGNCCSKNGTCGALVEHCGSGW</sequence>
<comment type="similarity">
    <text evidence="2">Belongs to the secreted LysM effector family.</text>
</comment>
<name>A0A0L0NNN1_TOLOC</name>
<dbReference type="SUPFAM" id="SSF57016">
    <property type="entry name" value="Plant lectins/antimicrobial peptides"/>
    <property type="match status" value="1"/>
</dbReference>
<organism evidence="6 7">
    <name type="scientific">Tolypocladium ophioglossoides (strain CBS 100239)</name>
    <name type="common">Snaketongue truffleclub</name>
    <name type="synonym">Elaphocordyceps ophioglossoides</name>
    <dbReference type="NCBI Taxonomy" id="1163406"/>
    <lineage>
        <taxon>Eukaryota</taxon>
        <taxon>Fungi</taxon>
        <taxon>Dikarya</taxon>
        <taxon>Ascomycota</taxon>
        <taxon>Pezizomycotina</taxon>
        <taxon>Sordariomycetes</taxon>
        <taxon>Hypocreomycetidae</taxon>
        <taxon>Hypocreales</taxon>
        <taxon>Ophiocordycipitaceae</taxon>
        <taxon>Tolypocladium</taxon>
    </lineage>
</organism>
<feature type="domain" description="Chitin-binding type-1" evidence="4">
    <location>
        <begin position="149"/>
        <end position="194"/>
    </location>
</feature>
<evidence type="ECO:0000256" key="1">
    <source>
        <dbReference type="ARBA" id="ARBA00022669"/>
    </source>
</evidence>
<evidence type="ECO:0000313" key="7">
    <source>
        <dbReference type="Proteomes" id="UP000036947"/>
    </source>
</evidence>
<proteinExistence type="inferred from homology"/>
<dbReference type="Proteomes" id="UP000036947">
    <property type="component" value="Unassembled WGS sequence"/>
</dbReference>
<evidence type="ECO:0000256" key="3">
    <source>
        <dbReference type="PROSITE-ProRule" id="PRU00261"/>
    </source>
</evidence>
<dbReference type="GO" id="GO:0008061">
    <property type="term" value="F:chitin binding"/>
    <property type="evidence" value="ECO:0007669"/>
    <property type="project" value="UniProtKB-UniRule"/>
</dbReference>
<comment type="caution">
    <text evidence="3">Lacks conserved residue(s) required for the propagation of feature annotation.</text>
</comment>
<dbReference type="PROSITE" id="PS50941">
    <property type="entry name" value="CHIT_BIND_I_2"/>
    <property type="match status" value="1"/>
</dbReference>
<feature type="domain" description="LysM" evidence="5">
    <location>
        <begin position="19"/>
        <end position="65"/>
    </location>
</feature>
<protein>
    <recommendedName>
        <fullName evidence="8">Chitin-binding type-1 domain-containing protein</fullName>
    </recommendedName>
</protein>
<evidence type="ECO:0000313" key="6">
    <source>
        <dbReference type="EMBL" id="KND95300.1"/>
    </source>
</evidence>
<dbReference type="OrthoDB" id="1193027at2759"/>
<dbReference type="InterPro" id="IPR018392">
    <property type="entry name" value="LysM"/>
</dbReference>
<dbReference type="InterPro" id="IPR036779">
    <property type="entry name" value="LysM_dom_sf"/>
</dbReference>
<gene>
    <name evidence="6" type="ORF">TOPH_00685</name>
</gene>
<comment type="caution">
    <text evidence="6">The sequence shown here is derived from an EMBL/GenBank/DDBJ whole genome shotgun (WGS) entry which is preliminary data.</text>
</comment>